<comment type="caution">
    <text evidence="2">The sequence shown here is derived from an EMBL/GenBank/DDBJ whole genome shotgun (WGS) entry which is preliminary data.</text>
</comment>
<protein>
    <submittedName>
        <fullName evidence="2">Uncharacterized protein</fullName>
    </submittedName>
</protein>
<reference evidence="2 3" key="1">
    <citation type="submission" date="2023-03" db="EMBL/GenBank/DDBJ databases">
        <title>Bacillus Genome Sequencing.</title>
        <authorList>
            <person name="Dunlap C."/>
        </authorList>
    </citation>
    <scope>NUCLEOTIDE SEQUENCE [LARGE SCALE GENOMIC DNA]</scope>
    <source>
        <strain evidence="2 3">NRS-1717</strain>
    </source>
</reference>
<dbReference type="Proteomes" id="UP001342826">
    <property type="component" value="Unassembled WGS sequence"/>
</dbReference>
<gene>
    <name evidence="2" type="ORF">P9271_01180</name>
</gene>
<evidence type="ECO:0000313" key="3">
    <source>
        <dbReference type="Proteomes" id="UP001342826"/>
    </source>
</evidence>
<keyword evidence="3" id="KW-1185">Reference proteome</keyword>
<dbReference type="RefSeq" id="WP_328014649.1">
    <property type="nucleotide sequence ID" value="NZ_JARTFS010000001.1"/>
</dbReference>
<feature type="transmembrane region" description="Helical" evidence="1">
    <location>
        <begin position="21"/>
        <end position="50"/>
    </location>
</feature>
<evidence type="ECO:0000256" key="1">
    <source>
        <dbReference type="SAM" id="Phobius"/>
    </source>
</evidence>
<evidence type="ECO:0000313" key="2">
    <source>
        <dbReference type="EMBL" id="MED4399974.1"/>
    </source>
</evidence>
<keyword evidence="1" id="KW-0472">Membrane</keyword>
<name>A0ABU6NSC2_9BACI</name>
<dbReference type="EMBL" id="JARTFS010000001">
    <property type="protein sequence ID" value="MED4399974.1"/>
    <property type="molecule type" value="Genomic_DNA"/>
</dbReference>
<organism evidence="2 3">
    <name type="scientific">Metabacillus fastidiosus</name>
    <dbReference type="NCBI Taxonomy" id="1458"/>
    <lineage>
        <taxon>Bacteria</taxon>
        <taxon>Bacillati</taxon>
        <taxon>Bacillota</taxon>
        <taxon>Bacilli</taxon>
        <taxon>Bacillales</taxon>
        <taxon>Bacillaceae</taxon>
        <taxon>Metabacillus</taxon>
    </lineage>
</organism>
<proteinExistence type="predicted"/>
<keyword evidence="1" id="KW-0812">Transmembrane</keyword>
<accession>A0ABU6NSC2</accession>
<keyword evidence="1" id="KW-1133">Transmembrane helix</keyword>
<sequence length="61" mass="7698">MKKWWNKKKDKMRKSRKDNDNYTFVDFILDVLFWIPELIILPFRLVFWLIRGVGRFIFDIF</sequence>